<keyword evidence="2" id="KW-0285">Flavoprotein</keyword>
<accession>A0A9P4LF30</accession>
<dbReference type="GO" id="GO:0016709">
    <property type="term" value="F:oxidoreductase activity, acting on paired donors, with incorporation or reduction of molecular oxygen, NAD(P)H as one donor, and incorporation of one atom of oxygen"/>
    <property type="evidence" value="ECO:0007669"/>
    <property type="project" value="UniProtKB-ARBA"/>
</dbReference>
<dbReference type="PRINTS" id="PR00420">
    <property type="entry name" value="RNGMNOXGNASE"/>
</dbReference>
<keyword evidence="3" id="KW-0274">FAD</keyword>
<dbReference type="InterPro" id="IPR050641">
    <property type="entry name" value="RIFMO-like"/>
</dbReference>
<dbReference type="Gene3D" id="3.30.9.10">
    <property type="entry name" value="D-Amino Acid Oxidase, subunit A, domain 2"/>
    <property type="match status" value="1"/>
</dbReference>
<dbReference type="PANTHER" id="PTHR43004">
    <property type="entry name" value="TRK SYSTEM POTASSIUM UPTAKE PROTEIN"/>
    <property type="match status" value="1"/>
</dbReference>
<feature type="domain" description="FAD-binding" evidence="5">
    <location>
        <begin position="25"/>
        <end position="374"/>
    </location>
</feature>
<evidence type="ECO:0000259" key="5">
    <source>
        <dbReference type="Pfam" id="PF01494"/>
    </source>
</evidence>
<comment type="cofactor">
    <cofactor evidence="1">
        <name>FAD</name>
        <dbReference type="ChEBI" id="CHEBI:57692"/>
    </cofactor>
</comment>
<gene>
    <name evidence="6" type="ORF">EK21DRAFT_82245</name>
</gene>
<evidence type="ECO:0000256" key="2">
    <source>
        <dbReference type="ARBA" id="ARBA00022630"/>
    </source>
</evidence>
<evidence type="ECO:0000256" key="3">
    <source>
        <dbReference type="ARBA" id="ARBA00022827"/>
    </source>
</evidence>
<dbReference type="PANTHER" id="PTHR43004:SF19">
    <property type="entry name" value="BINDING MONOOXYGENASE, PUTATIVE (JCVI)-RELATED"/>
    <property type="match status" value="1"/>
</dbReference>
<dbReference type="InterPro" id="IPR002938">
    <property type="entry name" value="FAD-bd"/>
</dbReference>
<dbReference type="Proteomes" id="UP000799777">
    <property type="component" value="Unassembled WGS sequence"/>
</dbReference>
<evidence type="ECO:0000256" key="4">
    <source>
        <dbReference type="ARBA" id="ARBA00023002"/>
    </source>
</evidence>
<evidence type="ECO:0000313" key="6">
    <source>
        <dbReference type="EMBL" id="KAF2022830.1"/>
    </source>
</evidence>
<dbReference type="EMBL" id="ML978428">
    <property type="protein sequence ID" value="KAF2022830.1"/>
    <property type="molecule type" value="Genomic_DNA"/>
</dbReference>
<dbReference type="Gene3D" id="3.50.50.60">
    <property type="entry name" value="FAD/NAD(P)-binding domain"/>
    <property type="match status" value="1"/>
</dbReference>
<comment type="caution">
    <text evidence="6">The sequence shown here is derived from an EMBL/GenBank/DDBJ whole genome shotgun (WGS) entry which is preliminary data.</text>
</comment>
<protein>
    <submittedName>
        <fullName evidence="6">FAD binding domain-containing protein</fullName>
    </submittedName>
</protein>
<dbReference type="SUPFAM" id="SSF51905">
    <property type="entry name" value="FAD/NAD(P)-binding domain"/>
    <property type="match status" value="1"/>
</dbReference>
<name>A0A9P4LF30_9PLEO</name>
<dbReference type="Gene3D" id="3.40.30.120">
    <property type="match status" value="1"/>
</dbReference>
<dbReference type="InterPro" id="IPR036188">
    <property type="entry name" value="FAD/NAD-bd_sf"/>
</dbReference>
<dbReference type="OrthoDB" id="2690153at2759"/>
<evidence type="ECO:0000256" key="1">
    <source>
        <dbReference type="ARBA" id="ARBA00001974"/>
    </source>
</evidence>
<keyword evidence="7" id="KW-1185">Reference proteome</keyword>
<reference evidence="6" key="1">
    <citation type="journal article" date="2020" name="Stud. Mycol.">
        <title>101 Dothideomycetes genomes: a test case for predicting lifestyles and emergence of pathogens.</title>
        <authorList>
            <person name="Haridas S."/>
            <person name="Albert R."/>
            <person name="Binder M."/>
            <person name="Bloem J."/>
            <person name="Labutti K."/>
            <person name="Salamov A."/>
            <person name="Andreopoulos B."/>
            <person name="Baker S."/>
            <person name="Barry K."/>
            <person name="Bills G."/>
            <person name="Bluhm B."/>
            <person name="Cannon C."/>
            <person name="Castanera R."/>
            <person name="Culley D."/>
            <person name="Daum C."/>
            <person name="Ezra D."/>
            <person name="Gonzalez J."/>
            <person name="Henrissat B."/>
            <person name="Kuo A."/>
            <person name="Liang C."/>
            <person name="Lipzen A."/>
            <person name="Lutzoni F."/>
            <person name="Magnuson J."/>
            <person name="Mondo S."/>
            <person name="Nolan M."/>
            <person name="Ohm R."/>
            <person name="Pangilinan J."/>
            <person name="Park H.-J."/>
            <person name="Ramirez L."/>
            <person name="Alfaro M."/>
            <person name="Sun H."/>
            <person name="Tritt A."/>
            <person name="Yoshinaga Y."/>
            <person name="Zwiers L.-H."/>
            <person name="Turgeon B."/>
            <person name="Goodwin S."/>
            <person name="Spatafora J."/>
            <person name="Crous P."/>
            <person name="Grigoriev I."/>
        </authorList>
    </citation>
    <scope>NUCLEOTIDE SEQUENCE</scope>
    <source>
        <strain evidence="6">CBS 110217</strain>
    </source>
</reference>
<evidence type="ECO:0000313" key="7">
    <source>
        <dbReference type="Proteomes" id="UP000799777"/>
    </source>
</evidence>
<proteinExistence type="predicted"/>
<dbReference type="AlphaFoldDB" id="A0A9P4LF30"/>
<keyword evidence="4" id="KW-0560">Oxidoreductase</keyword>
<sequence length="604" mass="66198">MAPARTLSNTPLASSTVQTLSSSLDVPVLIVGGGPAGLLQAQLLARLRVPCLIVERYENRLAAPKAHALSPRTLEISRQAGLNTKQIRQLGTNRNEALYVNFVTNLSGQQVGRLPYERMDAAVLEDTPEMIHNIRQPVFEQLIAAQLRSDNSVSLMKNMSFVSCQETTDGVLSTIENRMTGTKLLIRSRHVIACDGARSKVRQSLGIQSEGADGYEMMMTIHFSCNLRPVLGDRVGMLHWIMDPVVSGFIINYDPAGNQVIICNFDADKHPVDSWDELLCRETLLAAIGQKVDLEVLSWRPWVLSRKVAEDYRRGNIFLAGDAAHSFPPTGGLGLNSGLADVHNLAWKIAAVHQGWGTDSLLDTYEFDRQQVALINAQQSVKNGKKIFSFLKSLGATVSDVSEARQNLLDTVNDPDQAAMVGAHIEGQREHFDNLGLHIGYVYGSKTIPKSASLFTPEYVPGARLPHAWIRSLHHAATTHQPVDLSYISGLSAVDISARQFSTLDLCALDSFTLITNASSEWYKRITHVKQAVSPKIPLRILALGIHFEMIEDTASGREWVGRSGLGNGSAILVRPDQHILMNAPSQTTVEELVALLHGYLGVS</sequence>
<organism evidence="6 7">
    <name type="scientific">Setomelanomma holmii</name>
    <dbReference type="NCBI Taxonomy" id="210430"/>
    <lineage>
        <taxon>Eukaryota</taxon>
        <taxon>Fungi</taxon>
        <taxon>Dikarya</taxon>
        <taxon>Ascomycota</taxon>
        <taxon>Pezizomycotina</taxon>
        <taxon>Dothideomycetes</taxon>
        <taxon>Pleosporomycetidae</taxon>
        <taxon>Pleosporales</taxon>
        <taxon>Pleosporineae</taxon>
        <taxon>Phaeosphaeriaceae</taxon>
        <taxon>Setomelanomma</taxon>
    </lineage>
</organism>
<dbReference type="Pfam" id="PF01494">
    <property type="entry name" value="FAD_binding_3"/>
    <property type="match status" value="1"/>
</dbReference>
<dbReference type="GO" id="GO:0071949">
    <property type="term" value="F:FAD binding"/>
    <property type="evidence" value="ECO:0007669"/>
    <property type="project" value="InterPro"/>
</dbReference>